<evidence type="ECO:0008006" key="3">
    <source>
        <dbReference type="Google" id="ProtNLM"/>
    </source>
</evidence>
<keyword evidence="2" id="KW-1185">Reference proteome</keyword>
<dbReference type="Proteomes" id="UP000215059">
    <property type="component" value="Unassembled WGS sequence"/>
</dbReference>
<dbReference type="NCBIfam" id="TIGR01725">
    <property type="entry name" value="phge_HK97_gp10"/>
    <property type="match status" value="1"/>
</dbReference>
<organism evidence="1 2">
    <name type="scientific">Fictibacillus aquaticus</name>
    <dbReference type="NCBI Taxonomy" id="2021314"/>
    <lineage>
        <taxon>Bacteria</taxon>
        <taxon>Bacillati</taxon>
        <taxon>Bacillota</taxon>
        <taxon>Bacilli</taxon>
        <taxon>Bacillales</taxon>
        <taxon>Fictibacillaceae</taxon>
        <taxon>Fictibacillus</taxon>
    </lineage>
</organism>
<dbReference type="Pfam" id="PF04883">
    <property type="entry name" value="HK97-gp10_like"/>
    <property type="match status" value="1"/>
</dbReference>
<dbReference type="AlphaFoldDB" id="A0A235F9E0"/>
<accession>A0A235F9E0</accession>
<dbReference type="RefSeq" id="WP_094251905.1">
    <property type="nucleotide sequence ID" value="NZ_JBHLXL010000001.1"/>
</dbReference>
<dbReference type="OrthoDB" id="886754at2"/>
<sequence length="128" mass="14314">MARLDFEGFDELEKFFDEVGKDVEKTDKVALKAGGEIIAEAQRELVNRSGKDQDHIQDNIRVSGPTESSDGEKFVSIGPNKKVAWRAHFLEYGTVNMPAYPFIEKGADVAGDRATEKMAEIYMEAIKE</sequence>
<protein>
    <recommendedName>
        <fullName evidence="3">HK97 gp10 family phage protein</fullName>
    </recommendedName>
</protein>
<name>A0A235F9E0_9BACL</name>
<dbReference type="EMBL" id="NOII01000002">
    <property type="protein sequence ID" value="OYD57872.1"/>
    <property type="molecule type" value="Genomic_DNA"/>
</dbReference>
<reference evidence="1 2" key="1">
    <citation type="submission" date="2017-07" db="EMBL/GenBank/DDBJ databases">
        <title>Fictibacillus sp. nov. GDSW-R2A3 Genome sequencing and assembly.</title>
        <authorList>
            <person name="Mayilraj S."/>
        </authorList>
    </citation>
    <scope>NUCLEOTIDE SEQUENCE [LARGE SCALE GENOMIC DNA]</scope>
    <source>
        <strain evidence="1 2">GDSW-R2A3</strain>
    </source>
</reference>
<proteinExistence type="predicted"/>
<evidence type="ECO:0000313" key="2">
    <source>
        <dbReference type="Proteomes" id="UP000215059"/>
    </source>
</evidence>
<gene>
    <name evidence="1" type="ORF">CGZ90_08190</name>
</gene>
<dbReference type="InterPro" id="IPR010064">
    <property type="entry name" value="HK97-gp10_tail"/>
</dbReference>
<evidence type="ECO:0000313" key="1">
    <source>
        <dbReference type="EMBL" id="OYD57872.1"/>
    </source>
</evidence>
<comment type="caution">
    <text evidence="1">The sequence shown here is derived from an EMBL/GenBank/DDBJ whole genome shotgun (WGS) entry which is preliminary data.</text>
</comment>